<name>A0A1E7NEC7_KITAU</name>
<protein>
    <submittedName>
        <fullName evidence="2">Uncharacterized protein</fullName>
    </submittedName>
</protein>
<dbReference type="GeneID" id="97489707"/>
<dbReference type="KEGG" id="kau:B6264_30585"/>
<dbReference type="AlphaFoldDB" id="A0A1E7NEC7"/>
<comment type="caution">
    <text evidence="2">The sequence shown here is derived from an EMBL/GenBank/DDBJ whole genome shotgun (WGS) entry which is preliminary data.</text>
</comment>
<dbReference type="RefSeq" id="WP_030557501.1">
    <property type="nucleotide sequence ID" value="NZ_BMUB01000031.1"/>
</dbReference>
<reference evidence="2" key="4">
    <citation type="submission" date="2016-08" db="EMBL/GenBank/DDBJ databases">
        <title>Sequencing, Assembly and Comparative Genomics of S. aureofaciens ATCC 10762.</title>
        <authorList>
            <person name="Gradnigo J.S."/>
            <person name="Johnson N."/>
            <person name="Somerville G.A."/>
        </authorList>
    </citation>
    <scope>NUCLEOTIDE SEQUENCE [LARGE SCALE GENOMIC DNA]</scope>
    <source>
        <strain evidence="2">ATCC 10762</strain>
    </source>
</reference>
<dbReference type="Proteomes" id="UP000037395">
    <property type="component" value="Unassembled WGS sequence"/>
</dbReference>
<reference evidence="3" key="3">
    <citation type="submission" date="2016-08" db="EMBL/GenBank/DDBJ databases">
        <title>Sequencing, assembly and comparative genomics of S. aureofaciens ATCC 10762.</title>
        <authorList>
            <person name="Gradnigo J.S."/>
            <person name="Johnson N."/>
            <person name="Somerville G.A."/>
        </authorList>
    </citation>
    <scope>NUCLEOTIDE SEQUENCE [LARGE SCALE GENOMIC DNA]</scope>
    <source>
        <strain evidence="3">ATCC 10762 / DSM 40127 / CCM 3239 / JCM 4008 / LMG 5968 / NBRC 12843 / NCIMB 8234 / A-377</strain>
    </source>
</reference>
<dbReference type="Proteomes" id="UP000610124">
    <property type="component" value="Unassembled WGS sequence"/>
</dbReference>
<reference evidence="1" key="1">
    <citation type="journal article" date="2014" name="Int. J. Syst. Evol. Microbiol.">
        <title>Complete genome sequence of Corynebacterium casei LMG S-19264T (=DSM 44701T), isolated from a smear-ripened cheese.</title>
        <authorList>
            <consortium name="US DOE Joint Genome Institute (JGI-PGF)"/>
            <person name="Walter F."/>
            <person name="Albersmeier A."/>
            <person name="Kalinowski J."/>
            <person name="Ruckert C."/>
        </authorList>
    </citation>
    <scope>NUCLEOTIDE SEQUENCE</scope>
    <source>
        <strain evidence="1">JCM 4434</strain>
    </source>
</reference>
<dbReference type="OrthoDB" id="4240008at2"/>
<accession>A0A1E7NEC7</accession>
<sequence length="129" mass="13926">MDTIHLGAAPGTTWALSPLEAEDHLRARFPDLQAGQEHSPTTGKNYVSFYVELAGESRHGAYFERGHLVLDDGDADLWADTAAWFLGLLPADARAVAMVESSPDSVRTIPPGADTAQVREILQSLLDVV</sequence>
<dbReference type="EMBL" id="BMUB01000031">
    <property type="protein sequence ID" value="GGV03757.1"/>
    <property type="molecule type" value="Genomic_DNA"/>
</dbReference>
<reference evidence="2 3" key="2">
    <citation type="submission" date="2014-07" db="EMBL/GenBank/DDBJ databases">
        <authorList>
            <person name="Zhang J.E."/>
            <person name="Yang H."/>
            <person name="Guo J."/>
            <person name="Deng Z."/>
            <person name="Luo H."/>
            <person name="Luo M."/>
            <person name="Zhao B."/>
        </authorList>
    </citation>
    <scope>NUCLEOTIDE SEQUENCE [LARGE SCALE GENOMIC DNA]</scope>
    <source>
        <strain evidence="2">ATCC 10762</strain>
        <strain evidence="3">ATCC 10762 / DSM 40127 / CCM 3239 / JCM 4008 / LMG 5968 / NBRC 12843 / NCIMB 8234 / A-377</strain>
    </source>
</reference>
<evidence type="ECO:0000313" key="1">
    <source>
        <dbReference type="EMBL" id="GGV03757.1"/>
    </source>
</evidence>
<evidence type="ECO:0000313" key="2">
    <source>
        <dbReference type="EMBL" id="OEV39050.1"/>
    </source>
</evidence>
<accession>A0A8H9LRD9</accession>
<gene>
    <name evidence="1" type="ORF">GCM10010502_68100</name>
    <name evidence="2" type="ORF">HS99_0018305</name>
</gene>
<keyword evidence="3" id="KW-1185">Reference proteome</keyword>
<organism evidence="2 3">
    <name type="scientific">Kitasatospora aureofaciens</name>
    <name type="common">Streptomyces aureofaciens</name>
    <dbReference type="NCBI Taxonomy" id="1894"/>
    <lineage>
        <taxon>Bacteria</taxon>
        <taxon>Bacillati</taxon>
        <taxon>Actinomycetota</taxon>
        <taxon>Actinomycetes</taxon>
        <taxon>Kitasatosporales</taxon>
        <taxon>Streptomycetaceae</taxon>
        <taxon>Kitasatospora</taxon>
    </lineage>
</organism>
<evidence type="ECO:0000313" key="3">
    <source>
        <dbReference type="Proteomes" id="UP000037395"/>
    </source>
</evidence>
<dbReference type="EMBL" id="JPRF03000002">
    <property type="protein sequence ID" value="OEV39050.1"/>
    <property type="molecule type" value="Genomic_DNA"/>
</dbReference>
<reference evidence="1" key="5">
    <citation type="submission" date="2020-09" db="EMBL/GenBank/DDBJ databases">
        <authorList>
            <person name="Sun Q."/>
            <person name="Ohkuma M."/>
        </authorList>
    </citation>
    <scope>NUCLEOTIDE SEQUENCE</scope>
    <source>
        <strain evidence="1">JCM 4434</strain>
    </source>
</reference>
<proteinExistence type="predicted"/>